<dbReference type="EMBL" id="CH476633">
    <property type="protein sequence ID" value="EDN93403.1"/>
    <property type="molecule type" value="Genomic_DNA"/>
</dbReference>
<dbReference type="HOGENOM" id="CLU_2689312_0_0_1"/>
<keyword evidence="2" id="KW-1185">Reference proteome</keyword>
<reference evidence="2" key="1">
    <citation type="journal article" date="2011" name="PLoS Genet.">
        <title>Genomic analysis of the necrotrophic fungal pathogens Sclerotinia sclerotiorum and Botrytis cinerea.</title>
        <authorList>
            <person name="Amselem J."/>
            <person name="Cuomo C.A."/>
            <person name="van Kan J.A."/>
            <person name="Viaud M."/>
            <person name="Benito E.P."/>
            <person name="Couloux A."/>
            <person name="Coutinho P.M."/>
            <person name="de Vries R.P."/>
            <person name="Dyer P.S."/>
            <person name="Fillinger S."/>
            <person name="Fournier E."/>
            <person name="Gout L."/>
            <person name="Hahn M."/>
            <person name="Kohn L."/>
            <person name="Lapalu N."/>
            <person name="Plummer K.M."/>
            <person name="Pradier J.M."/>
            <person name="Quevillon E."/>
            <person name="Sharon A."/>
            <person name="Simon A."/>
            <person name="ten Have A."/>
            <person name="Tudzynski B."/>
            <person name="Tudzynski P."/>
            <person name="Wincker P."/>
            <person name="Andrew M."/>
            <person name="Anthouard V."/>
            <person name="Beever R.E."/>
            <person name="Beffa R."/>
            <person name="Benoit I."/>
            <person name="Bouzid O."/>
            <person name="Brault B."/>
            <person name="Chen Z."/>
            <person name="Choquer M."/>
            <person name="Collemare J."/>
            <person name="Cotton P."/>
            <person name="Danchin E.G."/>
            <person name="Da Silva C."/>
            <person name="Gautier A."/>
            <person name="Giraud C."/>
            <person name="Giraud T."/>
            <person name="Gonzalez C."/>
            <person name="Grossetete S."/>
            <person name="Guldener U."/>
            <person name="Henrissat B."/>
            <person name="Howlett B.J."/>
            <person name="Kodira C."/>
            <person name="Kretschmer M."/>
            <person name="Lappartient A."/>
            <person name="Leroch M."/>
            <person name="Levis C."/>
            <person name="Mauceli E."/>
            <person name="Neuveglise C."/>
            <person name="Oeser B."/>
            <person name="Pearson M."/>
            <person name="Poulain J."/>
            <person name="Poussereau N."/>
            <person name="Quesneville H."/>
            <person name="Rascle C."/>
            <person name="Schumacher J."/>
            <person name="Segurens B."/>
            <person name="Sexton A."/>
            <person name="Silva E."/>
            <person name="Sirven C."/>
            <person name="Soanes D.M."/>
            <person name="Talbot N.J."/>
            <person name="Templeton M."/>
            <person name="Yandava C."/>
            <person name="Yarden O."/>
            <person name="Zeng Q."/>
            <person name="Rollins J.A."/>
            <person name="Lebrun M.H."/>
            <person name="Dickman M."/>
        </authorList>
    </citation>
    <scope>NUCLEOTIDE SEQUENCE [LARGE SCALE GENOMIC DNA]</scope>
    <source>
        <strain evidence="2">ATCC 18683 / 1980 / Ss-1</strain>
    </source>
</reference>
<organism evidence="1 2">
    <name type="scientific">Sclerotinia sclerotiorum (strain ATCC 18683 / 1980 / Ss-1)</name>
    <name type="common">White mold</name>
    <name type="synonym">Whetzelinia sclerotiorum</name>
    <dbReference type="NCBI Taxonomy" id="665079"/>
    <lineage>
        <taxon>Eukaryota</taxon>
        <taxon>Fungi</taxon>
        <taxon>Dikarya</taxon>
        <taxon>Ascomycota</taxon>
        <taxon>Pezizomycotina</taxon>
        <taxon>Leotiomycetes</taxon>
        <taxon>Helotiales</taxon>
        <taxon>Sclerotiniaceae</taxon>
        <taxon>Sclerotinia</taxon>
    </lineage>
</organism>
<accession>A7EVB1</accession>
<dbReference type="InParanoid" id="A7EVB1"/>
<dbReference type="RefSeq" id="XP_001589548.1">
    <property type="nucleotide sequence ID" value="XM_001589498.1"/>
</dbReference>
<proteinExistence type="predicted"/>
<name>A7EVB1_SCLS1</name>
<dbReference type="AlphaFoldDB" id="A7EVB1"/>
<dbReference type="KEGG" id="ssl:SS1G_09269"/>
<evidence type="ECO:0000313" key="2">
    <source>
        <dbReference type="Proteomes" id="UP000001312"/>
    </source>
</evidence>
<dbReference type="GeneID" id="5485866"/>
<sequence>MWQEEGSERDKHRKEIRWLKKVRCDNEMISCNMYVTYMSQLKDFPWGFHLYHSVVHQKEYYRSAVLLDLPIDGH</sequence>
<evidence type="ECO:0000313" key="1">
    <source>
        <dbReference type="EMBL" id="EDN93403.1"/>
    </source>
</evidence>
<dbReference type="Proteomes" id="UP000001312">
    <property type="component" value="Unassembled WGS sequence"/>
</dbReference>
<gene>
    <name evidence="1" type="ORF">SS1G_09269</name>
</gene>
<protein>
    <submittedName>
        <fullName evidence="1">Uncharacterized protein</fullName>
    </submittedName>
</protein>